<feature type="signal peptide" evidence="1">
    <location>
        <begin position="1"/>
        <end position="25"/>
    </location>
</feature>
<dbReference type="PANTHER" id="PTHR34853">
    <property type="match status" value="1"/>
</dbReference>
<dbReference type="Gene3D" id="3.40.50.1820">
    <property type="entry name" value="alpha/beta hydrolase"/>
    <property type="match status" value="2"/>
</dbReference>
<sequence>MIASSARSLLAASLAAVLFAPSALADSCAAPASVGPDGLDFYKPPSTLPDGEHGSLIWYRPYDDGSAAIAGGTNTLLLYTQVGIHGDTVATSGYMIVPDGDAPAGGWPVVTWAHGTTGIADPCAPTINDPASDDASRVLLTGWVSKGYAVVRTDYEGLGTPGDHPYLIGPSEARAVLDVVRAARQYDPRLGSRVVIAGHSQGGHAALWAASMAAGYTPELDVLATIAFAPANSLENEVSLLGIIGNTTAVSGTVALIVRGISVANASFDATSLLTPDALAHYPDTLTECSVYLDSNLSFGSVAANDILVAGASITDISAQLKDNDPKYLTTIPMPVLVLQGTSDATVFSFTTDAMVKNLLASGIDIVEQVYPGETHQGVLSAGYANATAYLDGAFNTLRNGEWVPSN</sequence>
<evidence type="ECO:0000256" key="1">
    <source>
        <dbReference type="PIRNR" id="PIRNR029171"/>
    </source>
</evidence>
<dbReference type="InterPro" id="IPR029058">
    <property type="entry name" value="AB_hydrolase_fold"/>
</dbReference>
<evidence type="ECO:0000313" key="3">
    <source>
        <dbReference type="Proteomes" id="UP001642501"/>
    </source>
</evidence>
<dbReference type="Pfam" id="PF03583">
    <property type="entry name" value="LIP"/>
    <property type="match status" value="1"/>
</dbReference>
<dbReference type="PANTHER" id="PTHR34853:SF1">
    <property type="entry name" value="LIPASE 5"/>
    <property type="match status" value="1"/>
</dbReference>
<dbReference type="Proteomes" id="UP001642501">
    <property type="component" value="Unassembled WGS sequence"/>
</dbReference>
<keyword evidence="1" id="KW-0732">Signal</keyword>
<gene>
    <name evidence="2" type="ORF">SEPCBS57363_004965</name>
</gene>
<comment type="caution">
    <text evidence="2">The sequence shown here is derived from an EMBL/GenBank/DDBJ whole genome shotgun (WGS) entry which is preliminary data.</text>
</comment>
<dbReference type="PIRSF" id="PIRSF029171">
    <property type="entry name" value="Esterase_LipA"/>
    <property type="match status" value="1"/>
</dbReference>
<dbReference type="InterPro" id="IPR005152">
    <property type="entry name" value="Lipase_secreted"/>
</dbReference>
<proteinExistence type="inferred from homology"/>
<protein>
    <recommendedName>
        <fullName evidence="4">Secretory lipase</fullName>
    </recommendedName>
</protein>
<evidence type="ECO:0000313" key="2">
    <source>
        <dbReference type="EMBL" id="CAK7272106.1"/>
    </source>
</evidence>
<comment type="similarity">
    <text evidence="1">Belongs to the AB hydrolase superfamily. Lipase family.</text>
</comment>
<dbReference type="EMBL" id="CAWUOM010000100">
    <property type="protein sequence ID" value="CAK7272106.1"/>
    <property type="molecule type" value="Genomic_DNA"/>
</dbReference>
<name>A0ABP0DUY1_9PEZI</name>
<dbReference type="SUPFAM" id="SSF53474">
    <property type="entry name" value="alpha/beta-Hydrolases"/>
    <property type="match status" value="1"/>
</dbReference>
<feature type="chain" id="PRO_5045015162" description="Secretory lipase" evidence="1">
    <location>
        <begin position="26"/>
        <end position="407"/>
    </location>
</feature>
<keyword evidence="3" id="KW-1185">Reference proteome</keyword>
<accession>A0ABP0DUY1</accession>
<organism evidence="2 3">
    <name type="scientific">Sporothrix epigloea</name>
    <dbReference type="NCBI Taxonomy" id="1892477"/>
    <lineage>
        <taxon>Eukaryota</taxon>
        <taxon>Fungi</taxon>
        <taxon>Dikarya</taxon>
        <taxon>Ascomycota</taxon>
        <taxon>Pezizomycotina</taxon>
        <taxon>Sordariomycetes</taxon>
        <taxon>Sordariomycetidae</taxon>
        <taxon>Ophiostomatales</taxon>
        <taxon>Ophiostomataceae</taxon>
        <taxon>Sporothrix</taxon>
    </lineage>
</organism>
<evidence type="ECO:0008006" key="4">
    <source>
        <dbReference type="Google" id="ProtNLM"/>
    </source>
</evidence>
<reference evidence="2 3" key="1">
    <citation type="submission" date="2024-01" db="EMBL/GenBank/DDBJ databases">
        <authorList>
            <person name="Allen C."/>
            <person name="Tagirdzhanova G."/>
        </authorList>
    </citation>
    <scope>NUCLEOTIDE SEQUENCE [LARGE SCALE GENOMIC DNA]</scope>
    <source>
        <strain evidence="2 3">CBS 573.63</strain>
    </source>
</reference>